<dbReference type="Pfam" id="PF09826">
    <property type="entry name" value="Beta_propel"/>
    <property type="match status" value="1"/>
</dbReference>
<protein>
    <submittedName>
        <fullName evidence="1">Beta propeller domain-containing protein</fullName>
    </submittedName>
</protein>
<dbReference type="EMBL" id="FQZV01000014">
    <property type="protein sequence ID" value="SHJ08916.1"/>
    <property type="molecule type" value="Genomic_DNA"/>
</dbReference>
<evidence type="ECO:0000313" key="1">
    <source>
        <dbReference type="EMBL" id="SHJ08916.1"/>
    </source>
</evidence>
<dbReference type="AlphaFoldDB" id="A0A1M6GG28"/>
<gene>
    <name evidence="1" type="ORF">SAMN02745975_01255</name>
</gene>
<sequence>MPGQILNQFSMDEDEKHFRIATTTGEMWRSDEFTSKNNVYILDEQIKRVGKLEGFAPGERIYAMGFVGAKGYMVTFRETDPFFVLDLKEPKEPKMLGYLKIPGYSDYLHPYDENHIIGFGKEVMEVKGAALQAGMKIAVFDVPDVSKSVEKFKLLI</sequence>
<keyword evidence="2" id="KW-1185">Reference proteome</keyword>
<dbReference type="InterPro" id="IPR019198">
    <property type="entry name" value="Beta_propeller_containing"/>
</dbReference>
<name>A0A1M6GG28_9FIRM</name>
<organism evidence="1 2">
    <name type="scientific">Geosporobacter subterraneus DSM 17957</name>
    <dbReference type="NCBI Taxonomy" id="1121919"/>
    <lineage>
        <taxon>Bacteria</taxon>
        <taxon>Bacillati</taxon>
        <taxon>Bacillota</taxon>
        <taxon>Clostridia</taxon>
        <taxon>Peptostreptococcales</taxon>
        <taxon>Thermotaleaceae</taxon>
        <taxon>Geosporobacter</taxon>
    </lineage>
</organism>
<reference evidence="2" key="1">
    <citation type="submission" date="2016-11" db="EMBL/GenBank/DDBJ databases">
        <authorList>
            <person name="Varghese N."/>
            <person name="Submissions S."/>
        </authorList>
    </citation>
    <scope>NUCLEOTIDE SEQUENCE [LARGE SCALE GENOMIC DNA]</scope>
    <source>
        <strain evidence="2">DSM 17957</strain>
    </source>
</reference>
<evidence type="ECO:0000313" key="2">
    <source>
        <dbReference type="Proteomes" id="UP000184536"/>
    </source>
</evidence>
<accession>A0A1M6GG28</accession>
<proteinExistence type="predicted"/>
<dbReference type="Proteomes" id="UP000184536">
    <property type="component" value="Unassembled WGS sequence"/>
</dbReference>